<reference evidence="2 3" key="1">
    <citation type="submission" date="2019-11" db="EMBL/GenBank/DDBJ databases">
        <authorList>
            <person name="Zheng R.K."/>
            <person name="Sun C.M."/>
        </authorList>
    </citation>
    <scope>NUCLEOTIDE SEQUENCE [LARGE SCALE GENOMIC DNA]</scope>
    <source>
        <strain evidence="2 3">SRB007</strain>
    </source>
</reference>
<gene>
    <name evidence="2" type="ORF">GM415_04895</name>
</gene>
<proteinExistence type="predicted"/>
<dbReference type="PANTHER" id="PTHR21015:SF28">
    <property type="entry name" value="SLL1722 PROTEIN"/>
    <property type="match status" value="1"/>
</dbReference>
<dbReference type="AlphaFoldDB" id="A0A6I6J9Z9"/>
<sequence length="386" mass="43113">MRIVFYCQHVLGVGHVFRSLEIIKGLKDHEVIMVTGGAEVEFDKPAHMTHIQLPGLMMTPDFKSFIPLEEGVTDVEDVLSRRLKQFKEIMREYRPDVFLVELFPFGRKKFRFELLPILEGVNFSTWGPCKAVCSVRDILVEKADMQRQVQRVHAMLNPNFQAVLVHSDPKLVRLEETFPGVDGIVPEVHYTGYVARKPEPGAGAALREELGLGDVPLVVQSVGGGHIGGSLLKSTLSASVLLAETHPHKLIVFTGPYATDEAFAEYQAMAEGHDWITVKRFTKRFPDYLDAADLSVSLGGYNTTMNLLAAGTYGLMYPFLQNREQRMRTTRLEERGIVKMLLDEDLAPETMASHMAAGLERTPTPHGLNLNGGENSARILEELVSR</sequence>
<dbReference type="InterPro" id="IPR007235">
    <property type="entry name" value="Glyco_trans_28_C"/>
</dbReference>
<evidence type="ECO:0000259" key="1">
    <source>
        <dbReference type="Pfam" id="PF04101"/>
    </source>
</evidence>
<organism evidence="2 3">
    <name type="scientific">Pseudodesulfovibrio cashew</name>
    <dbReference type="NCBI Taxonomy" id="2678688"/>
    <lineage>
        <taxon>Bacteria</taxon>
        <taxon>Pseudomonadati</taxon>
        <taxon>Thermodesulfobacteriota</taxon>
        <taxon>Desulfovibrionia</taxon>
        <taxon>Desulfovibrionales</taxon>
        <taxon>Desulfovibrionaceae</taxon>
    </lineage>
</organism>
<keyword evidence="3" id="KW-1185">Reference proteome</keyword>
<dbReference type="EMBL" id="CP046400">
    <property type="protein sequence ID" value="QGY39485.1"/>
    <property type="molecule type" value="Genomic_DNA"/>
</dbReference>
<dbReference type="GO" id="GO:0016758">
    <property type="term" value="F:hexosyltransferase activity"/>
    <property type="evidence" value="ECO:0007669"/>
    <property type="project" value="InterPro"/>
</dbReference>
<dbReference type="KEGG" id="psel:GM415_04895"/>
<protein>
    <recommendedName>
        <fullName evidence="1">Glycosyl transferase family 28 C-terminal domain-containing protein</fullName>
    </recommendedName>
</protein>
<name>A0A6I6J9Z9_9BACT</name>
<evidence type="ECO:0000313" key="3">
    <source>
        <dbReference type="Proteomes" id="UP000428328"/>
    </source>
</evidence>
<dbReference type="SUPFAM" id="SSF53756">
    <property type="entry name" value="UDP-Glycosyltransferase/glycogen phosphorylase"/>
    <property type="match status" value="1"/>
</dbReference>
<accession>A0A6I6J9Z9</accession>
<dbReference type="PANTHER" id="PTHR21015">
    <property type="entry name" value="UDP-N-ACETYLGLUCOSAMINE--N-ACETYLMURAMYL-(PENTAPEPTIDE) PYROPHOSPHORYL-UNDECAPRENOL N-ACETYLGLUCOSAMINE TRANSFERASE 1"/>
    <property type="match status" value="1"/>
</dbReference>
<dbReference type="Proteomes" id="UP000428328">
    <property type="component" value="Chromosome"/>
</dbReference>
<dbReference type="Pfam" id="PF04101">
    <property type="entry name" value="Glyco_tran_28_C"/>
    <property type="match status" value="1"/>
</dbReference>
<dbReference type="Gene3D" id="3.40.50.2000">
    <property type="entry name" value="Glycogen Phosphorylase B"/>
    <property type="match status" value="1"/>
</dbReference>
<dbReference type="RefSeq" id="WP_158946711.1">
    <property type="nucleotide sequence ID" value="NZ_CP046400.1"/>
</dbReference>
<feature type="domain" description="Glycosyl transferase family 28 C-terminal" evidence="1">
    <location>
        <begin position="231"/>
        <end position="356"/>
    </location>
</feature>
<evidence type="ECO:0000313" key="2">
    <source>
        <dbReference type="EMBL" id="QGY39485.1"/>
    </source>
</evidence>